<dbReference type="Proteomes" id="UP000562984">
    <property type="component" value="Unassembled WGS sequence"/>
</dbReference>
<organism evidence="9 10">
    <name type="scientific">Nakamurella aerolata</name>
    <dbReference type="NCBI Taxonomy" id="1656892"/>
    <lineage>
        <taxon>Bacteria</taxon>
        <taxon>Bacillati</taxon>
        <taxon>Actinomycetota</taxon>
        <taxon>Actinomycetes</taxon>
        <taxon>Nakamurellales</taxon>
        <taxon>Nakamurellaceae</taxon>
        <taxon>Nakamurella</taxon>
    </lineage>
</organism>
<proteinExistence type="inferred from homology"/>
<dbReference type="EMBL" id="JABEND010000008">
    <property type="protein sequence ID" value="NNG36755.1"/>
    <property type="molecule type" value="Genomic_DNA"/>
</dbReference>
<evidence type="ECO:0000313" key="9">
    <source>
        <dbReference type="EMBL" id="NNG36755.1"/>
    </source>
</evidence>
<feature type="transmembrane region" description="Helical" evidence="7">
    <location>
        <begin position="161"/>
        <end position="184"/>
    </location>
</feature>
<name>A0A849A8C5_9ACTN</name>
<comment type="caution">
    <text evidence="9">The sequence shown here is derived from an EMBL/GenBank/DDBJ whole genome shotgun (WGS) entry which is preliminary data.</text>
</comment>
<accession>A0A849A8C5</accession>
<feature type="domain" description="ABC transmembrane type-1" evidence="8">
    <location>
        <begin position="67"/>
        <end position="286"/>
    </location>
</feature>
<keyword evidence="5 7" id="KW-1133">Transmembrane helix</keyword>
<feature type="transmembrane region" description="Helical" evidence="7">
    <location>
        <begin position="7"/>
        <end position="26"/>
    </location>
</feature>
<feature type="transmembrane region" description="Helical" evidence="7">
    <location>
        <begin position="66"/>
        <end position="92"/>
    </location>
</feature>
<dbReference type="Pfam" id="PF00528">
    <property type="entry name" value="BPD_transp_1"/>
    <property type="match status" value="1"/>
</dbReference>
<keyword evidence="4 7" id="KW-0812">Transmembrane</keyword>
<dbReference type="Gene3D" id="1.10.3720.10">
    <property type="entry name" value="MetI-like"/>
    <property type="match status" value="1"/>
</dbReference>
<evidence type="ECO:0000256" key="2">
    <source>
        <dbReference type="ARBA" id="ARBA00022448"/>
    </source>
</evidence>
<keyword evidence="6 7" id="KW-0472">Membrane</keyword>
<gene>
    <name evidence="9" type="ORF">HKD39_13745</name>
</gene>
<comment type="similarity">
    <text evidence="7">Belongs to the binding-protein-dependent transport system permease family.</text>
</comment>
<feature type="transmembrane region" description="Helical" evidence="7">
    <location>
        <begin position="235"/>
        <end position="255"/>
    </location>
</feature>
<evidence type="ECO:0000256" key="1">
    <source>
        <dbReference type="ARBA" id="ARBA00004651"/>
    </source>
</evidence>
<dbReference type="AlphaFoldDB" id="A0A849A8C5"/>
<sequence>MPTWVPGFLLVLPSIILMGVFIYYLIVRNLLTSFTNRNSNSRLLKVRYIGFDNYERLLNDSNYTHAWWNLLVLTVAFLVGTMLFGIIWAVLLEKAPKGEGLFRGIYLFPMAVSFIAAAVAWKWLLSPAMGPNAVGLNQLFQNIGLSGLQNEWFSSNSKFNMVAMAMPAIWQLSGYIMALFLAGFRGISEDQREAARMDGASEFRIYRYILFPQLSPVALSALIIIGHMSMKMFDLIYALAGANSYVAGVPATLLWAQLSSYQYGRAAANATMILVVVAIFVVPYLIYTRRVEKKQGI</sequence>
<dbReference type="GO" id="GO:0055085">
    <property type="term" value="P:transmembrane transport"/>
    <property type="evidence" value="ECO:0007669"/>
    <property type="project" value="InterPro"/>
</dbReference>
<evidence type="ECO:0000256" key="3">
    <source>
        <dbReference type="ARBA" id="ARBA00022475"/>
    </source>
</evidence>
<dbReference type="PROSITE" id="PS50928">
    <property type="entry name" value="ABC_TM1"/>
    <property type="match status" value="1"/>
</dbReference>
<dbReference type="SUPFAM" id="SSF161098">
    <property type="entry name" value="MetI-like"/>
    <property type="match status" value="1"/>
</dbReference>
<dbReference type="PANTHER" id="PTHR30193">
    <property type="entry name" value="ABC TRANSPORTER PERMEASE PROTEIN"/>
    <property type="match status" value="1"/>
</dbReference>
<dbReference type="PANTHER" id="PTHR30193:SF42">
    <property type="entry name" value="ABC TRANSPORTER PERMEASE PROTEIN"/>
    <property type="match status" value="1"/>
</dbReference>
<keyword evidence="2 7" id="KW-0813">Transport</keyword>
<evidence type="ECO:0000313" key="10">
    <source>
        <dbReference type="Proteomes" id="UP000562984"/>
    </source>
</evidence>
<evidence type="ECO:0000256" key="5">
    <source>
        <dbReference type="ARBA" id="ARBA00022989"/>
    </source>
</evidence>
<keyword evidence="10" id="KW-1185">Reference proteome</keyword>
<evidence type="ECO:0000256" key="6">
    <source>
        <dbReference type="ARBA" id="ARBA00023136"/>
    </source>
</evidence>
<comment type="subcellular location">
    <subcellularLocation>
        <location evidence="1 7">Cell membrane</location>
        <topology evidence="1 7">Multi-pass membrane protein</topology>
    </subcellularLocation>
</comment>
<keyword evidence="3" id="KW-1003">Cell membrane</keyword>
<feature type="transmembrane region" description="Helical" evidence="7">
    <location>
        <begin position="205"/>
        <end position="229"/>
    </location>
</feature>
<dbReference type="InterPro" id="IPR035906">
    <property type="entry name" value="MetI-like_sf"/>
</dbReference>
<evidence type="ECO:0000256" key="7">
    <source>
        <dbReference type="RuleBase" id="RU363032"/>
    </source>
</evidence>
<protein>
    <submittedName>
        <fullName evidence="9">Sugar ABC transporter permease</fullName>
    </submittedName>
</protein>
<feature type="transmembrane region" description="Helical" evidence="7">
    <location>
        <begin position="267"/>
        <end position="287"/>
    </location>
</feature>
<dbReference type="InterPro" id="IPR051393">
    <property type="entry name" value="ABC_transporter_permease"/>
</dbReference>
<evidence type="ECO:0000259" key="8">
    <source>
        <dbReference type="PROSITE" id="PS50928"/>
    </source>
</evidence>
<dbReference type="CDD" id="cd06261">
    <property type="entry name" value="TM_PBP2"/>
    <property type="match status" value="1"/>
</dbReference>
<reference evidence="9 10" key="1">
    <citation type="submission" date="2020-05" db="EMBL/GenBank/DDBJ databases">
        <title>Nakamurella sp. DB0629 isolated from air conditioner.</title>
        <authorList>
            <person name="Kim D.H."/>
            <person name="Kim D.-U."/>
        </authorList>
    </citation>
    <scope>NUCLEOTIDE SEQUENCE [LARGE SCALE GENOMIC DNA]</scope>
    <source>
        <strain evidence="9 10">DB0629</strain>
    </source>
</reference>
<dbReference type="GO" id="GO:0005886">
    <property type="term" value="C:plasma membrane"/>
    <property type="evidence" value="ECO:0007669"/>
    <property type="project" value="UniProtKB-SubCell"/>
</dbReference>
<feature type="transmembrane region" description="Helical" evidence="7">
    <location>
        <begin position="104"/>
        <end position="124"/>
    </location>
</feature>
<dbReference type="InterPro" id="IPR000515">
    <property type="entry name" value="MetI-like"/>
</dbReference>
<evidence type="ECO:0000256" key="4">
    <source>
        <dbReference type="ARBA" id="ARBA00022692"/>
    </source>
</evidence>